<protein>
    <submittedName>
        <fullName evidence="1">Uncharacterized protein</fullName>
    </submittedName>
</protein>
<organism evidence="1 2">
    <name type="scientific">Paramuricea clavata</name>
    <name type="common">Red gorgonian</name>
    <name type="synonym">Violescent sea-whip</name>
    <dbReference type="NCBI Taxonomy" id="317549"/>
    <lineage>
        <taxon>Eukaryota</taxon>
        <taxon>Metazoa</taxon>
        <taxon>Cnidaria</taxon>
        <taxon>Anthozoa</taxon>
        <taxon>Octocorallia</taxon>
        <taxon>Malacalcyonacea</taxon>
        <taxon>Plexauridae</taxon>
        <taxon>Paramuricea</taxon>
    </lineage>
</organism>
<accession>A0A6S7H1N5</accession>
<dbReference type="AlphaFoldDB" id="A0A6S7H1N5"/>
<reference evidence="1" key="1">
    <citation type="submission" date="2020-04" db="EMBL/GenBank/DDBJ databases">
        <authorList>
            <person name="Alioto T."/>
            <person name="Alioto T."/>
            <person name="Gomez Garrido J."/>
        </authorList>
    </citation>
    <scope>NUCLEOTIDE SEQUENCE</scope>
    <source>
        <strain evidence="1">A484AB</strain>
    </source>
</reference>
<dbReference type="EMBL" id="CACRXK020001682">
    <property type="protein sequence ID" value="CAB3990570.1"/>
    <property type="molecule type" value="Genomic_DNA"/>
</dbReference>
<name>A0A6S7H1N5_PARCT</name>
<comment type="caution">
    <text evidence="1">The sequence shown here is derived from an EMBL/GenBank/DDBJ whole genome shotgun (WGS) entry which is preliminary data.</text>
</comment>
<proteinExistence type="predicted"/>
<sequence length="70" mass="7937">MPAAAVLMSRRTECRKCGKPLQTDQNWKPLSCITLLVGPILVVVFRRSVLSAKYMNIMGFLLKMAKERLI</sequence>
<keyword evidence="2" id="KW-1185">Reference proteome</keyword>
<evidence type="ECO:0000313" key="1">
    <source>
        <dbReference type="EMBL" id="CAB3990570.1"/>
    </source>
</evidence>
<evidence type="ECO:0000313" key="2">
    <source>
        <dbReference type="Proteomes" id="UP001152795"/>
    </source>
</evidence>
<gene>
    <name evidence="1" type="ORF">PACLA_8A008390</name>
</gene>
<dbReference type="Proteomes" id="UP001152795">
    <property type="component" value="Unassembled WGS sequence"/>
</dbReference>